<comment type="caution">
    <text evidence="1">The sequence shown here is derived from an EMBL/GenBank/DDBJ whole genome shotgun (WGS) entry which is preliminary data.</text>
</comment>
<accession>A0AAN9S718</accession>
<reference evidence="1 2" key="1">
    <citation type="submission" date="2024-01" db="EMBL/GenBank/DDBJ databases">
        <title>The genomes of 5 underutilized Papilionoideae crops provide insights into root nodulation and disease resistanc.</title>
        <authorList>
            <person name="Jiang F."/>
        </authorList>
    </citation>
    <scope>NUCLEOTIDE SEQUENCE [LARGE SCALE GENOMIC DNA]</scope>
    <source>
        <strain evidence="1">DUOXIRENSHENG_FW03</strain>
        <tissue evidence="1">Leaves</tissue>
    </source>
</reference>
<protein>
    <submittedName>
        <fullName evidence="1">Uncharacterized protein</fullName>
    </submittedName>
</protein>
<dbReference type="Proteomes" id="UP001386955">
    <property type="component" value="Unassembled WGS sequence"/>
</dbReference>
<keyword evidence="2" id="KW-1185">Reference proteome</keyword>
<dbReference type="AlphaFoldDB" id="A0AAN9S718"/>
<name>A0AAN9S718_PSOTE</name>
<organism evidence="1 2">
    <name type="scientific">Psophocarpus tetragonolobus</name>
    <name type="common">Winged bean</name>
    <name type="synonym">Dolichos tetragonolobus</name>
    <dbReference type="NCBI Taxonomy" id="3891"/>
    <lineage>
        <taxon>Eukaryota</taxon>
        <taxon>Viridiplantae</taxon>
        <taxon>Streptophyta</taxon>
        <taxon>Embryophyta</taxon>
        <taxon>Tracheophyta</taxon>
        <taxon>Spermatophyta</taxon>
        <taxon>Magnoliopsida</taxon>
        <taxon>eudicotyledons</taxon>
        <taxon>Gunneridae</taxon>
        <taxon>Pentapetalae</taxon>
        <taxon>rosids</taxon>
        <taxon>fabids</taxon>
        <taxon>Fabales</taxon>
        <taxon>Fabaceae</taxon>
        <taxon>Papilionoideae</taxon>
        <taxon>50 kb inversion clade</taxon>
        <taxon>NPAAA clade</taxon>
        <taxon>indigoferoid/millettioid clade</taxon>
        <taxon>Phaseoleae</taxon>
        <taxon>Psophocarpus</taxon>
    </lineage>
</organism>
<dbReference type="EMBL" id="JAYMYS010000006">
    <property type="protein sequence ID" value="KAK7390437.1"/>
    <property type="molecule type" value="Genomic_DNA"/>
</dbReference>
<gene>
    <name evidence="1" type="ORF">VNO78_25742</name>
</gene>
<evidence type="ECO:0000313" key="1">
    <source>
        <dbReference type="EMBL" id="KAK7390437.1"/>
    </source>
</evidence>
<evidence type="ECO:0000313" key="2">
    <source>
        <dbReference type="Proteomes" id="UP001386955"/>
    </source>
</evidence>
<proteinExistence type="predicted"/>
<sequence length="126" mass="14050">MGHSYFLQLGEHYTMGYHQRHSKDISIKSHGPNQHMGGIVSGKAKRKWLFVGEQRFRALGNCAMNVLGSSEVDFKHIKRSIVRKGTSICHFDSIPKCPKHVVNGIGNCGLLGEICSRLKHPHICGD</sequence>